<evidence type="ECO:0000256" key="3">
    <source>
        <dbReference type="ARBA" id="ARBA00022480"/>
    </source>
</evidence>
<evidence type="ECO:0000256" key="13">
    <source>
        <dbReference type="SAM" id="Phobius"/>
    </source>
</evidence>
<evidence type="ECO:0000256" key="6">
    <source>
        <dbReference type="ARBA" id="ARBA00022989"/>
    </source>
</evidence>
<evidence type="ECO:0000313" key="15">
    <source>
        <dbReference type="Proteomes" id="UP001181693"/>
    </source>
</evidence>
<feature type="transmembrane region" description="Helical" evidence="13">
    <location>
        <begin position="78"/>
        <end position="104"/>
    </location>
</feature>
<dbReference type="GO" id="GO:0016020">
    <property type="term" value="C:membrane"/>
    <property type="evidence" value="ECO:0007669"/>
    <property type="project" value="UniProtKB-SubCell"/>
</dbReference>
<feature type="transmembrane region" description="Helical" evidence="13">
    <location>
        <begin position="49"/>
        <end position="72"/>
    </location>
</feature>
<dbReference type="PANTHER" id="PTHR11394:SF160">
    <property type="entry name" value="TASTE RECEPTOR TYPE 2"/>
    <property type="match status" value="1"/>
</dbReference>
<evidence type="ECO:0000256" key="1">
    <source>
        <dbReference type="ARBA" id="ARBA00004141"/>
    </source>
</evidence>
<evidence type="ECO:0000256" key="12">
    <source>
        <dbReference type="RuleBase" id="RU004424"/>
    </source>
</evidence>
<evidence type="ECO:0000256" key="9">
    <source>
        <dbReference type="ARBA" id="ARBA00023170"/>
    </source>
</evidence>
<keyword evidence="10 12" id="KW-0807">Transducer</keyword>
<evidence type="ECO:0000256" key="4">
    <source>
        <dbReference type="ARBA" id="ARBA00022606"/>
    </source>
</evidence>
<name>A0AAV3A3B0_PYXAD</name>
<proteinExistence type="inferred from homology"/>
<dbReference type="AlphaFoldDB" id="A0AAV3A3B0"/>
<evidence type="ECO:0000256" key="7">
    <source>
        <dbReference type="ARBA" id="ARBA00023040"/>
    </source>
</evidence>
<protein>
    <recommendedName>
        <fullName evidence="12">Taste receptor type 2</fullName>
    </recommendedName>
</protein>
<dbReference type="InterPro" id="IPR007960">
    <property type="entry name" value="TAS2R"/>
</dbReference>
<keyword evidence="7 12" id="KW-0297">G-protein coupled receptor</keyword>
<dbReference type="Pfam" id="PF05296">
    <property type="entry name" value="TAS2R"/>
    <property type="match status" value="1"/>
</dbReference>
<evidence type="ECO:0000256" key="8">
    <source>
        <dbReference type="ARBA" id="ARBA00023136"/>
    </source>
</evidence>
<dbReference type="GO" id="GO:0004930">
    <property type="term" value="F:G protein-coupled receptor activity"/>
    <property type="evidence" value="ECO:0007669"/>
    <property type="project" value="UniProtKB-KW"/>
</dbReference>
<dbReference type="Gene3D" id="1.20.1070.10">
    <property type="entry name" value="Rhodopsin 7-helix transmembrane proteins"/>
    <property type="match status" value="1"/>
</dbReference>
<comment type="similarity">
    <text evidence="2 11">Belongs to the G-protein coupled receptor T2R family.</text>
</comment>
<feature type="transmembrane region" description="Helical" evidence="13">
    <location>
        <begin position="125"/>
        <end position="146"/>
    </location>
</feature>
<accession>A0AAV3A3B0</accession>
<keyword evidence="3 12" id="KW-0919">Taste</keyword>
<organism evidence="14 15">
    <name type="scientific">Pyxicephalus adspersus</name>
    <name type="common">African bullfrog</name>
    <dbReference type="NCBI Taxonomy" id="30357"/>
    <lineage>
        <taxon>Eukaryota</taxon>
        <taxon>Metazoa</taxon>
        <taxon>Chordata</taxon>
        <taxon>Craniata</taxon>
        <taxon>Vertebrata</taxon>
        <taxon>Euteleostomi</taxon>
        <taxon>Amphibia</taxon>
        <taxon>Batrachia</taxon>
        <taxon>Anura</taxon>
        <taxon>Neobatrachia</taxon>
        <taxon>Ranoidea</taxon>
        <taxon>Pyxicephalidae</taxon>
        <taxon>Pyxicephalinae</taxon>
        <taxon>Pyxicephalus</taxon>
    </lineage>
</organism>
<evidence type="ECO:0000256" key="5">
    <source>
        <dbReference type="ARBA" id="ARBA00022692"/>
    </source>
</evidence>
<comment type="caution">
    <text evidence="14">The sequence shown here is derived from an EMBL/GenBank/DDBJ whole genome shotgun (WGS) entry which is preliminary data.</text>
</comment>
<dbReference type="Proteomes" id="UP001181693">
    <property type="component" value="Unassembled WGS sequence"/>
</dbReference>
<keyword evidence="8 12" id="KW-0472">Membrane</keyword>
<keyword evidence="15" id="KW-1185">Reference proteome</keyword>
<keyword evidence="9 12" id="KW-0675">Receptor</keyword>
<evidence type="ECO:0000256" key="11">
    <source>
        <dbReference type="RuleBase" id="RU004423"/>
    </source>
</evidence>
<dbReference type="GO" id="GO:0033038">
    <property type="term" value="F:bitter taste receptor activity"/>
    <property type="evidence" value="ECO:0007669"/>
    <property type="project" value="InterPro"/>
</dbReference>
<dbReference type="SUPFAM" id="SSF81321">
    <property type="entry name" value="Family A G protein-coupled receptor-like"/>
    <property type="match status" value="1"/>
</dbReference>
<feature type="transmembrane region" description="Helical" evidence="13">
    <location>
        <begin position="6"/>
        <end position="29"/>
    </location>
</feature>
<evidence type="ECO:0000256" key="2">
    <source>
        <dbReference type="ARBA" id="ARBA00007376"/>
    </source>
</evidence>
<dbReference type="PANTHER" id="PTHR11394">
    <property type="entry name" value="TASTE RECEPTOR TYPE 2"/>
    <property type="match status" value="1"/>
</dbReference>
<feature type="transmembrane region" description="Helical" evidence="13">
    <location>
        <begin position="250"/>
        <end position="269"/>
    </location>
</feature>
<gene>
    <name evidence="14" type="ORF">GDO54_009866</name>
</gene>
<reference evidence="14" key="1">
    <citation type="thesis" date="2020" institute="ProQuest LLC" country="789 East Eisenhower Parkway, Ann Arbor, MI, USA">
        <title>Comparative Genomics and Chromosome Evolution.</title>
        <authorList>
            <person name="Mudd A.B."/>
        </authorList>
    </citation>
    <scope>NUCLEOTIDE SEQUENCE</scope>
    <source>
        <strain evidence="14">1538</strain>
        <tissue evidence="14">Blood</tissue>
    </source>
</reference>
<evidence type="ECO:0000313" key="14">
    <source>
        <dbReference type="EMBL" id="DBA25486.1"/>
    </source>
</evidence>
<feature type="transmembrane region" description="Helical" evidence="13">
    <location>
        <begin position="166"/>
        <end position="198"/>
    </location>
</feature>
<keyword evidence="5 12" id="KW-0812">Transmembrane</keyword>
<comment type="subcellular location">
    <subcellularLocation>
        <location evidence="1 12">Membrane</location>
        <topology evidence="1 12">Multi-pass membrane protein</topology>
    </subcellularLocation>
</comment>
<keyword evidence="6 13" id="KW-1133">Transmembrane helix</keyword>
<evidence type="ECO:0000256" key="10">
    <source>
        <dbReference type="ARBA" id="ARBA00023224"/>
    </source>
</evidence>
<sequence>MNLGLVGAAIISFLLGITTQSFIIGFNFVDFLKGRLLSPIDQILLSLGIVRICFQVLSLFDVFFILFFQSVFSLPLMLFLYITVNACNLSSIWLTTVFSVIFCLKIANFHNAFFLRLKTTLSQQVVRLIVASILLSICYISLYLWVDSYLNPVKQLRSHSINETEYLTHVYVFVAMGNSFPFVIYSGSTILLIVSLFLHMKQMKSNSNVTTNLDTYYKAIKFMSFCLLCFMLLMATNVVVLYYYKSLDVIPLTIIWNTFPTLHSMYLIYRTNRLREHFLSILHCGRVDG</sequence>
<keyword evidence="4 12" id="KW-0716">Sensory transduction</keyword>
<dbReference type="EMBL" id="DYDO01000004">
    <property type="protein sequence ID" value="DBA25486.1"/>
    <property type="molecule type" value="Genomic_DNA"/>
</dbReference>
<feature type="transmembrane region" description="Helical" evidence="13">
    <location>
        <begin position="219"/>
        <end position="244"/>
    </location>
</feature>